<evidence type="ECO:0000259" key="5">
    <source>
        <dbReference type="PROSITE" id="PS50887"/>
    </source>
</evidence>
<dbReference type="Gene3D" id="3.30.70.270">
    <property type="match status" value="1"/>
</dbReference>
<keyword evidence="3" id="KW-0812">Transmembrane</keyword>
<dbReference type="CDD" id="cd01949">
    <property type="entry name" value="GGDEF"/>
    <property type="match status" value="1"/>
</dbReference>
<evidence type="ECO:0000256" key="2">
    <source>
        <dbReference type="ARBA" id="ARBA00034247"/>
    </source>
</evidence>
<dbReference type="InterPro" id="IPR050469">
    <property type="entry name" value="Diguanylate_Cyclase"/>
</dbReference>
<protein>
    <recommendedName>
        <fullName evidence="1">diguanylate cyclase</fullName>
        <ecNumber evidence="1">2.7.7.65</ecNumber>
    </recommendedName>
</protein>
<dbReference type="InterPro" id="IPR043128">
    <property type="entry name" value="Rev_trsase/Diguanyl_cyclase"/>
</dbReference>
<evidence type="ECO:0000256" key="1">
    <source>
        <dbReference type="ARBA" id="ARBA00012528"/>
    </source>
</evidence>
<dbReference type="GO" id="GO:1902201">
    <property type="term" value="P:negative regulation of bacterial-type flagellum-dependent cell motility"/>
    <property type="evidence" value="ECO:0007669"/>
    <property type="project" value="TreeGrafter"/>
</dbReference>
<dbReference type="InterPro" id="IPR035965">
    <property type="entry name" value="PAS-like_dom_sf"/>
</dbReference>
<dbReference type="InterPro" id="IPR013655">
    <property type="entry name" value="PAS_fold_3"/>
</dbReference>
<proteinExistence type="predicted"/>
<dbReference type="Gene3D" id="2.10.70.100">
    <property type="match status" value="1"/>
</dbReference>
<dbReference type="SUPFAM" id="SSF55785">
    <property type="entry name" value="PYP-like sensor domain (PAS domain)"/>
    <property type="match status" value="1"/>
</dbReference>
<dbReference type="GO" id="GO:0043709">
    <property type="term" value="P:cell adhesion involved in single-species biofilm formation"/>
    <property type="evidence" value="ECO:0007669"/>
    <property type="project" value="TreeGrafter"/>
</dbReference>
<dbReference type="PANTHER" id="PTHR45138">
    <property type="entry name" value="REGULATORY COMPONENTS OF SENSORY TRANSDUCTION SYSTEM"/>
    <property type="match status" value="1"/>
</dbReference>
<dbReference type="PROSITE" id="PS50887">
    <property type="entry name" value="GGDEF"/>
    <property type="match status" value="1"/>
</dbReference>
<keyword evidence="3" id="KW-1133">Transmembrane helix</keyword>
<dbReference type="Pfam" id="PF08447">
    <property type="entry name" value="PAS_3"/>
    <property type="match status" value="1"/>
</dbReference>
<keyword evidence="3" id="KW-0472">Membrane</keyword>
<reference evidence="6 7" key="1">
    <citation type="submission" date="2018-03" db="EMBL/GenBank/DDBJ databases">
        <title>Genome sequencing of Melaminivora sp.</title>
        <authorList>
            <person name="Kim S.-J."/>
            <person name="Heo J."/>
            <person name="Ahn J.-H."/>
            <person name="Kwon S.-W."/>
        </authorList>
    </citation>
    <scope>NUCLEOTIDE SEQUENCE [LARGE SCALE GENOMIC DNA]</scope>
    <source>
        <strain evidence="6 7">SC2-9</strain>
    </source>
</reference>
<gene>
    <name evidence="6" type="ORF">C6568_11350</name>
</gene>
<dbReference type="PROSITE" id="PS50113">
    <property type="entry name" value="PAC"/>
    <property type="match status" value="1"/>
</dbReference>
<feature type="domain" description="GGDEF" evidence="5">
    <location>
        <begin position="519"/>
        <end position="658"/>
    </location>
</feature>
<dbReference type="AlphaFoldDB" id="A0A2R3QDM8"/>
<dbReference type="SUPFAM" id="SSF55073">
    <property type="entry name" value="Nucleotide cyclase"/>
    <property type="match status" value="1"/>
</dbReference>
<dbReference type="InterPro" id="IPR000160">
    <property type="entry name" value="GGDEF_dom"/>
</dbReference>
<dbReference type="Gene3D" id="3.30.450.20">
    <property type="entry name" value="PAS domain"/>
    <property type="match status" value="1"/>
</dbReference>
<dbReference type="InterPro" id="IPR029787">
    <property type="entry name" value="Nucleotide_cyclase"/>
</dbReference>
<dbReference type="FunFam" id="3.30.70.270:FF:000001">
    <property type="entry name" value="Diguanylate cyclase domain protein"/>
    <property type="match status" value="1"/>
</dbReference>
<dbReference type="RefSeq" id="WP_106684213.1">
    <property type="nucleotide sequence ID" value="NZ_CP027667.1"/>
</dbReference>
<dbReference type="InterPro" id="IPR000700">
    <property type="entry name" value="PAS-assoc_C"/>
</dbReference>
<evidence type="ECO:0000259" key="4">
    <source>
        <dbReference type="PROSITE" id="PS50113"/>
    </source>
</evidence>
<dbReference type="InterPro" id="IPR000014">
    <property type="entry name" value="PAS"/>
</dbReference>
<dbReference type="EC" id="2.7.7.65" evidence="1"/>
<dbReference type="NCBIfam" id="TIGR00254">
    <property type="entry name" value="GGDEF"/>
    <property type="match status" value="1"/>
</dbReference>
<comment type="catalytic activity">
    <reaction evidence="2">
        <text>2 GTP = 3',3'-c-di-GMP + 2 diphosphate</text>
        <dbReference type="Rhea" id="RHEA:24898"/>
        <dbReference type="ChEBI" id="CHEBI:33019"/>
        <dbReference type="ChEBI" id="CHEBI:37565"/>
        <dbReference type="ChEBI" id="CHEBI:58805"/>
        <dbReference type="EC" id="2.7.7.65"/>
    </reaction>
</comment>
<accession>A0A2R3QDM8</accession>
<dbReference type="PANTHER" id="PTHR45138:SF9">
    <property type="entry name" value="DIGUANYLATE CYCLASE DGCM-RELATED"/>
    <property type="match status" value="1"/>
</dbReference>
<dbReference type="CDD" id="cd00130">
    <property type="entry name" value="PAS"/>
    <property type="match status" value="1"/>
</dbReference>
<name>A0A2R3QDM8_9BURK</name>
<dbReference type="SMART" id="SM00267">
    <property type="entry name" value="GGDEF"/>
    <property type="match status" value="1"/>
</dbReference>
<evidence type="ECO:0000313" key="7">
    <source>
        <dbReference type="Proteomes" id="UP000237925"/>
    </source>
</evidence>
<organism evidence="6 7">
    <name type="scientific">Melaminivora suipulveris</name>
    <dbReference type="NCBI Taxonomy" id="2109913"/>
    <lineage>
        <taxon>Bacteria</taxon>
        <taxon>Pseudomonadati</taxon>
        <taxon>Pseudomonadota</taxon>
        <taxon>Betaproteobacteria</taxon>
        <taxon>Burkholderiales</taxon>
        <taxon>Comamonadaceae</taxon>
        <taxon>Melaminivora</taxon>
    </lineage>
</organism>
<feature type="transmembrane region" description="Helical" evidence="3">
    <location>
        <begin position="20"/>
        <end position="41"/>
    </location>
</feature>
<evidence type="ECO:0000313" key="6">
    <source>
        <dbReference type="EMBL" id="AVO49784.1"/>
    </source>
</evidence>
<sequence>MPLLRPAAHPRRAVLARRGWLLPLGLALLLALLGWGGHLLYQERERRYQHVIENGLSAINQVQVRSVTQWRQRRLGEAEALSDDAVLALAVARWQAEPTAEREARLRERLRGLVEYMQYAGAYLVDTQGTLLLASQGAPGGSLPESERRALAQALAQAQAITNGLQRNERFVFPYYGMLAPLFDGERPVGAIWLVMDARTTLYPLLEAWPGGSRTTAESLLARREGDEVVFLSPLRTHEEAALRQRLSLASADEGGDAMALAARGARGTLYANDYRGHPVLATVSAVPASDWLLVSKIDRAEAFADASRGGWLSLTVYVSLSLVLAGALALWWQWRAWRRERALKERLERNMHWLESAQRAASLGYFAYDAGQRRFAMSAMANAIFGLPPQAQMTLRQWIGLLHPDDREAMLNAHGQAMSERSALLVQYRIRPHGGLPLRWVEVRGEFSGPGDARAPASRMAGTVQDITERRQAEEQLERYRAALEAQVRIDTLTRLANRLALDERVALEWARAQRGGAPLALLMIDVDRFKAFNDTYGHGAGDRCLQAVAQALADGVQRAGDMVARYGGEEFAVLLAGADERDALAVAERLRMAVRALAIEHAPAGRDAGIVTISVGVASVRPAAQGAGAQELFERADAALYHAKRSGRDRSVVYGPQCAHLLHDPPDSLRAEL</sequence>
<keyword evidence="7" id="KW-1185">Reference proteome</keyword>
<dbReference type="Proteomes" id="UP000237925">
    <property type="component" value="Chromosome"/>
</dbReference>
<dbReference type="OrthoDB" id="9813903at2"/>
<feature type="domain" description="PAC" evidence="4">
    <location>
        <begin position="425"/>
        <end position="480"/>
    </location>
</feature>
<dbReference type="KEGG" id="mela:C6568_11350"/>
<dbReference type="EMBL" id="CP027667">
    <property type="protein sequence ID" value="AVO49784.1"/>
    <property type="molecule type" value="Genomic_DNA"/>
</dbReference>
<dbReference type="GO" id="GO:0052621">
    <property type="term" value="F:diguanylate cyclase activity"/>
    <property type="evidence" value="ECO:0007669"/>
    <property type="project" value="UniProtKB-EC"/>
</dbReference>
<dbReference type="GO" id="GO:0005886">
    <property type="term" value="C:plasma membrane"/>
    <property type="evidence" value="ECO:0007669"/>
    <property type="project" value="TreeGrafter"/>
</dbReference>
<feature type="transmembrane region" description="Helical" evidence="3">
    <location>
        <begin position="315"/>
        <end position="335"/>
    </location>
</feature>
<evidence type="ECO:0000256" key="3">
    <source>
        <dbReference type="SAM" id="Phobius"/>
    </source>
</evidence>
<dbReference type="Pfam" id="PF00990">
    <property type="entry name" value="GGDEF"/>
    <property type="match status" value="1"/>
</dbReference>